<keyword evidence="9" id="KW-0411">Iron-sulfur</keyword>
<evidence type="ECO:0000256" key="3">
    <source>
        <dbReference type="ARBA" id="ARBA00022448"/>
    </source>
</evidence>
<dbReference type="EMBL" id="AP018786">
    <property type="protein sequence ID" value="BBF23505.1"/>
    <property type="molecule type" value="Genomic_DNA"/>
</dbReference>
<comment type="cofactor">
    <cofactor evidence="1">
        <name>[4Fe-4S] cluster</name>
        <dbReference type="ChEBI" id="CHEBI:49883"/>
    </cofactor>
</comment>
<dbReference type="InterPro" id="IPR017900">
    <property type="entry name" value="4Fe4S_Fe_S_CS"/>
</dbReference>
<dbReference type="Pfam" id="PF13247">
    <property type="entry name" value="Fer4_11"/>
    <property type="match status" value="1"/>
</dbReference>
<dbReference type="PANTHER" id="PTHR43177:SF5">
    <property type="entry name" value="ANAEROBIC DIMETHYL SULFOXIDE REDUCTASE CHAIN B-RELATED"/>
    <property type="match status" value="1"/>
</dbReference>
<keyword evidence="7" id="KW-0249">Electron transport</keyword>
<dbReference type="InterPro" id="IPR050954">
    <property type="entry name" value="ET_IronSulfur_Cluster-Binding"/>
</dbReference>
<dbReference type="GO" id="GO:0051539">
    <property type="term" value="F:4 iron, 4 sulfur cluster binding"/>
    <property type="evidence" value="ECO:0007669"/>
    <property type="project" value="UniProtKB-KW"/>
</dbReference>
<reference evidence="11 12" key="1">
    <citation type="journal article" date="2018" name="Int. J. Syst. Evol. Microbiol.">
        <title>Mesosutterella multiformis gen. nov., sp. nov., a member of the family Sutterellaceae and Sutterella megalosphaeroides sp. nov., isolated from human faeces.</title>
        <authorList>
            <person name="Sakamoto M."/>
            <person name="Ikeyama N."/>
            <person name="Kunihiro T."/>
            <person name="Iino T."/>
            <person name="Yuki M."/>
            <person name="Ohkuma M."/>
        </authorList>
    </citation>
    <scope>NUCLEOTIDE SEQUENCE [LARGE SCALE GENOMIC DNA]</scope>
    <source>
        <strain evidence="11 12">6FBBBH3</strain>
    </source>
</reference>
<dbReference type="InterPro" id="IPR014297">
    <property type="entry name" value="DMSO_DmsB"/>
</dbReference>
<protein>
    <submittedName>
        <fullName evidence="11">Dimethylsulfoxide reductase, chain B</fullName>
    </submittedName>
</protein>
<keyword evidence="3" id="KW-0813">Transport</keyword>
<feature type="domain" description="4Fe-4S ferredoxin-type" evidence="10">
    <location>
        <begin position="4"/>
        <end position="33"/>
    </location>
</feature>
<dbReference type="InterPro" id="IPR017896">
    <property type="entry name" value="4Fe4S_Fe-S-bd"/>
</dbReference>
<dbReference type="PROSITE" id="PS00198">
    <property type="entry name" value="4FE4S_FER_1"/>
    <property type="match status" value="1"/>
</dbReference>
<dbReference type="PANTHER" id="PTHR43177">
    <property type="entry name" value="PROTEIN NRFC"/>
    <property type="match status" value="1"/>
</dbReference>
<dbReference type="NCBIfam" id="TIGR02951">
    <property type="entry name" value="DMSO_dmsB"/>
    <property type="match status" value="1"/>
</dbReference>
<keyword evidence="4" id="KW-0004">4Fe-4S</keyword>
<evidence type="ECO:0000313" key="12">
    <source>
        <dbReference type="Proteomes" id="UP000271003"/>
    </source>
</evidence>
<evidence type="ECO:0000256" key="1">
    <source>
        <dbReference type="ARBA" id="ARBA00001966"/>
    </source>
</evidence>
<feature type="domain" description="4Fe-4S ferredoxin-type" evidence="10">
    <location>
        <begin position="58"/>
        <end position="89"/>
    </location>
</feature>
<keyword evidence="12" id="KW-1185">Reference proteome</keyword>
<dbReference type="CDD" id="cd16371">
    <property type="entry name" value="DMSOR_beta_like"/>
    <property type="match status" value="1"/>
</dbReference>
<dbReference type="AlphaFoldDB" id="A0A2Z6IAI1"/>
<evidence type="ECO:0000256" key="8">
    <source>
        <dbReference type="ARBA" id="ARBA00023004"/>
    </source>
</evidence>
<evidence type="ECO:0000259" key="10">
    <source>
        <dbReference type="PROSITE" id="PS51379"/>
    </source>
</evidence>
<comment type="function">
    <text evidence="2">Electron transfer subunit of the terminal reductase during anaerobic growth on various sulfoxide and N-oxide compounds.</text>
</comment>
<evidence type="ECO:0000256" key="5">
    <source>
        <dbReference type="ARBA" id="ARBA00022723"/>
    </source>
</evidence>
<dbReference type="PROSITE" id="PS51379">
    <property type="entry name" value="4FE4S_FER_2"/>
    <property type="match status" value="3"/>
</dbReference>
<dbReference type="OrthoDB" id="9779457at2"/>
<proteinExistence type="predicted"/>
<keyword evidence="5" id="KW-0479">Metal-binding</keyword>
<dbReference type="Pfam" id="PF12797">
    <property type="entry name" value="Fer4_2"/>
    <property type="match status" value="1"/>
</dbReference>
<feature type="domain" description="4Fe-4S ferredoxin-type" evidence="10">
    <location>
        <begin position="92"/>
        <end position="121"/>
    </location>
</feature>
<gene>
    <name evidence="11" type="ORF">SUTMEG_13960</name>
</gene>
<dbReference type="RefSeq" id="WP_120177107.1">
    <property type="nucleotide sequence ID" value="NZ_AP018786.1"/>
</dbReference>
<sequence>MKQYGFFIDAAKCTGCKTCVVACKDKHGSEPGIRLRRVTEYAGGTWKRTEEGAWKQDVFAYYVSDACNHCADPACVKVCPTKAHAKHLDKGGLVLIDESKCIGCGACATACPYHAPQLDRKARKMRKCDGCVDRLEKGLLPVCVEACPHRAIEFGDIEELRRKHGANAEIAPLPSASLTKPNLVVGLPRRNAKPAGDTSGNVY</sequence>
<evidence type="ECO:0000256" key="9">
    <source>
        <dbReference type="ARBA" id="ARBA00023014"/>
    </source>
</evidence>
<evidence type="ECO:0000256" key="7">
    <source>
        <dbReference type="ARBA" id="ARBA00022982"/>
    </source>
</evidence>
<dbReference type="Proteomes" id="UP000271003">
    <property type="component" value="Chromosome"/>
</dbReference>
<keyword evidence="8" id="KW-0408">Iron</keyword>
<evidence type="ECO:0000256" key="2">
    <source>
        <dbReference type="ARBA" id="ARBA00003584"/>
    </source>
</evidence>
<evidence type="ECO:0000256" key="4">
    <source>
        <dbReference type="ARBA" id="ARBA00022485"/>
    </source>
</evidence>
<dbReference type="SUPFAM" id="SSF54862">
    <property type="entry name" value="4Fe-4S ferredoxins"/>
    <property type="match status" value="1"/>
</dbReference>
<evidence type="ECO:0000313" key="11">
    <source>
        <dbReference type="EMBL" id="BBF23505.1"/>
    </source>
</evidence>
<evidence type="ECO:0000256" key="6">
    <source>
        <dbReference type="ARBA" id="ARBA00022737"/>
    </source>
</evidence>
<dbReference type="KEGG" id="sutt:SUTMEG_13960"/>
<dbReference type="Gene3D" id="3.30.70.20">
    <property type="match status" value="2"/>
</dbReference>
<accession>A0A2Z6IAI1</accession>
<name>A0A2Z6IAI1_9BURK</name>
<organism evidence="11 12">
    <name type="scientific">Sutterella megalosphaeroides</name>
    <dbReference type="NCBI Taxonomy" id="2494234"/>
    <lineage>
        <taxon>Bacteria</taxon>
        <taxon>Pseudomonadati</taxon>
        <taxon>Pseudomonadota</taxon>
        <taxon>Betaproteobacteria</taxon>
        <taxon>Burkholderiales</taxon>
        <taxon>Sutterellaceae</taxon>
        <taxon>Sutterella</taxon>
    </lineage>
</organism>
<dbReference type="GO" id="GO:0046872">
    <property type="term" value="F:metal ion binding"/>
    <property type="evidence" value="ECO:0007669"/>
    <property type="project" value="UniProtKB-KW"/>
</dbReference>
<keyword evidence="6" id="KW-0677">Repeat</keyword>